<dbReference type="InterPro" id="IPR013083">
    <property type="entry name" value="Znf_RING/FYVE/PHD"/>
</dbReference>
<evidence type="ECO:0000256" key="4">
    <source>
        <dbReference type="ARBA" id="ARBA00022833"/>
    </source>
</evidence>
<dbReference type="SMART" id="SM00249">
    <property type="entry name" value="PHD"/>
    <property type="match status" value="4"/>
</dbReference>
<evidence type="ECO:0000259" key="5">
    <source>
        <dbReference type="SMART" id="SM00249"/>
    </source>
</evidence>
<organism evidence="6">
    <name type="scientific">Brassica napus</name>
    <name type="common">Rape</name>
    <dbReference type="NCBI Taxonomy" id="3708"/>
    <lineage>
        <taxon>Eukaryota</taxon>
        <taxon>Viridiplantae</taxon>
        <taxon>Streptophyta</taxon>
        <taxon>Embryophyta</taxon>
        <taxon>Tracheophyta</taxon>
        <taxon>Spermatophyta</taxon>
        <taxon>Magnoliopsida</taxon>
        <taxon>eudicotyledons</taxon>
        <taxon>Gunneridae</taxon>
        <taxon>Pentapetalae</taxon>
        <taxon>rosids</taxon>
        <taxon>malvids</taxon>
        <taxon>Brassicales</taxon>
        <taxon>Brassicaceae</taxon>
        <taxon>Brassiceae</taxon>
        <taxon>Brassica</taxon>
    </lineage>
</organism>
<evidence type="ECO:0000256" key="3">
    <source>
        <dbReference type="ARBA" id="ARBA00022771"/>
    </source>
</evidence>
<gene>
    <name evidence="6" type="ORF">DARMORV10_C09P14810.1</name>
</gene>
<feature type="domain" description="Zinc finger PHD-type" evidence="5">
    <location>
        <begin position="502"/>
        <end position="564"/>
    </location>
</feature>
<dbReference type="PANTHER" id="PTHR32410">
    <property type="entry name" value="CYSTEINE/HISTIDINE-RICH C1 DOMAIN FAMILY PROTEIN"/>
    <property type="match status" value="1"/>
</dbReference>
<evidence type="ECO:0000313" key="6">
    <source>
        <dbReference type="EMBL" id="CAF1718982.1"/>
    </source>
</evidence>
<evidence type="ECO:0000256" key="1">
    <source>
        <dbReference type="ARBA" id="ARBA00022723"/>
    </source>
</evidence>
<reference evidence="6" key="1">
    <citation type="submission" date="2021-01" db="EMBL/GenBank/DDBJ databases">
        <authorList>
            <consortium name="Genoscope - CEA"/>
            <person name="William W."/>
        </authorList>
    </citation>
    <scope>NUCLEOTIDE SEQUENCE</scope>
</reference>
<dbReference type="InterPro" id="IPR054483">
    <property type="entry name" value="DC1-like_CT"/>
</dbReference>
<keyword evidence="2" id="KW-0677">Repeat</keyword>
<dbReference type="InterPro" id="IPR004146">
    <property type="entry name" value="DC1"/>
</dbReference>
<dbReference type="InterPro" id="IPR053192">
    <property type="entry name" value="Vacuole_Formation_Reg"/>
</dbReference>
<feature type="domain" description="Zinc finger PHD-type" evidence="5">
    <location>
        <begin position="400"/>
        <end position="457"/>
    </location>
</feature>
<dbReference type="AlphaFoldDB" id="A0A816ITA4"/>
<sequence length="657" mass="74731">MEKVDLSVHNHPLLPLTRFSLGRCKGCWSHGYIYGGYRCNELGCDTLFHKECAESLPDINHSSHPDHPLKLVRKFQSSICSLCQVWFDTGYFCSICDFKLDLGCAWRPSPPLTLENTNTHEHQLVLSNGVGSELSQSTRNCKVCSSEVLEFKQYYECHQCELFFHVKCTKISLEEYHTSHPEHPLKFITGDEAPGYADKKCLLCGVEFNQELHHCDVCNFSICRGCAGNPPPLSVMSSKTHEHQLHLFPRLVDFTCNACGTRGEGSPYLCFQCKFMIHRDCIDLPRIININRHDHCISYTRRLGHGDWTCGVCREKVDGFHGAYSCSVASKCSSSYVVHSKCATRKDVWDQIELEGTAEEEEVSPFEVVDDTTIKHFSHEHCLWLIEDGRILQENKLCEACVFQIQSESFYSCEQCDYILHERCANISIKKRHVCHNQPFTLHTSSGTKTSRCALCERKFTGFMYKSANHKILDVRCGSISEPFEHDSHPHPLYYSEKTYKHCSAHGGGMKIGMLSCDECDYSLDFRCALLPKMVVNRRYDDHPLFLSYGDSYVCGEYWCEACETKVNPKKWYYTCNECGVVLHISCVVGDFSYITPVRAGSLTRSNKEVVPNTSVCRKICSTCNSRCKLPSVLKVSKPGVDSYYCSNSCDTSYLLI</sequence>
<dbReference type="Pfam" id="PF22926">
    <property type="entry name" value="C1-like_CT"/>
    <property type="match status" value="1"/>
</dbReference>
<dbReference type="PANTHER" id="PTHR32410:SF162">
    <property type="entry name" value="CHP-RICH ZINC FINGER PROTEIN-LIKE-RELATED"/>
    <property type="match status" value="1"/>
</dbReference>
<protein>
    <submittedName>
        <fullName evidence="6">(rape) hypothetical protein</fullName>
    </submittedName>
</protein>
<accession>A0A816ITA4</accession>
<keyword evidence="3" id="KW-0863">Zinc-finger</keyword>
<keyword evidence="1" id="KW-0479">Metal-binding</keyword>
<dbReference type="InterPro" id="IPR001965">
    <property type="entry name" value="Znf_PHD"/>
</dbReference>
<feature type="domain" description="Zinc finger PHD-type" evidence="5">
    <location>
        <begin position="255"/>
        <end position="314"/>
    </location>
</feature>
<dbReference type="Pfam" id="PF03107">
    <property type="entry name" value="C1_2"/>
    <property type="match status" value="7"/>
</dbReference>
<dbReference type="Gene3D" id="3.30.40.10">
    <property type="entry name" value="Zinc/RING finger domain, C3HC4 (zinc finger)"/>
    <property type="match status" value="1"/>
</dbReference>
<keyword evidence="4" id="KW-0862">Zinc</keyword>
<feature type="domain" description="Zinc finger PHD-type" evidence="5">
    <location>
        <begin position="140"/>
        <end position="205"/>
    </location>
</feature>
<proteinExistence type="predicted"/>
<name>A0A816ITA4_BRANA</name>
<dbReference type="Proteomes" id="UP001295469">
    <property type="component" value="Chromosome C09"/>
</dbReference>
<evidence type="ECO:0000256" key="2">
    <source>
        <dbReference type="ARBA" id="ARBA00022737"/>
    </source>
</evidence>
<dbReference type="InterPro" id="IPR046349">
    <property type="entry name" value="C1-like_sf"/>
</dbReference>
<dbReference type="SUPFAM" id="SSF57889">
    <property type="entry name" value="Cysteine-rich domain"/>
    <property type="match status" value="5"/>
</dbReference>
<dbReference type="EMBL" id="HG994373">
    <property type="protein sequence ID" value="CAF1718982.1"/>
    <property type="molecule type" value="Genomic_DNA"/>
</dbReference>
<dbReference type="GO" id="GO:0008270">
    <property type="term" value="F:zinc ion binding"/>
    <property type="evidence" value="ECO:0007669"/>
    <property type="project" value="UniProtKB-KW"/>
</dbReference>